<comment type="caution">
    <text evidence="8">The sequence shown here is derived from an EMBL/GenBank/DDBJ whole genome shotgun (WGS) entry which is preliminary data.</text>
</comment>
<dbReference type="EMBL" id="BDEQ01000001">
    <property type="protein sequence ID" value="GAT92077.1"/>
    <property type="molecule type" value="Genomic_DNA"/>
</dbReference>
<dbReference type="SFLD" id="SFLDS00029">
    <property type="entry name" value="Radical_SAM"/>
    <property type="match status" value="1"/>
</dbReference>
<dbReference type="PROSITE" id="PS01305">
    <property type="entry name" value="MOAA_NIFB_PQQE"/>
    <property type="match status" value="1"/>
</dbReference>
<dbReference type="InterPro" id="IPR023819">
    <property type="entry name" value="Pep-mod_rSAM_AF0577"/>
</dbReference>
<evidence type="ECO:0000256" key="4">
    <source>
        <dbReference type="ARBA" id="ARBA00022723"/>
    </source>
</evidence>
<gene>
    <name evidence="8" type="ORF">CL6EHI_068170</name>
</gene>
<name>A0A5K1VD25_ENTHI</name>
<dbReference type="VEuPathDB" id="AmoebaDB:EHI_068170"/>
<keyword evidence="2" id="KW-0004">4Fe-4S</keyword>
<dbReference type="GO" id="GO:0046872">
    <property type="term" value="F:metal ion binding"/>
    <property type="evidence" value="ECO:0007669"/>
    <property type="project" value="UniProtKB-KW"/>
</dbReference>
<evidence type="ECO:0000256" key="5">
    <source>
        <dbReference type="ARBA" id="ARBA00023004"/>
    </source>
</evidence>
<accession>A0A5K1VD25</accession>
<protein>
    <submittedName>
        <fullName evidence="8">Radical sam domain protein</fullName>
    </submittedName>
</protein>
<dbReference type="InterPro" id="IPR000385">
    <property type="entry name" value="MoaA_NifB_PqqE_Fe-S-bd_CS"/>
</dbReference>
<evidence type="ECO:0000259" key="7">
    <source>
        <dbReference type="PROSITE" id="PS51918"/>
    </source>
</evidence>
<dbReference type="Pfam" id="PF04055">
    <property type="entry name" value="Radical_SAM"/>
    <property type="match status" value="1"/>
</dbReference>
<dbReference type="OMA" id="VHWQLNA"/>
<dbReference type="SFLD" id="SFLDG01104">
    <property type="entry name" value="Uncharacterised_Radical_SAM_Su"/>
    <property type="match status" value="1"/>
</dbReference>
<dbReference type="PROSITE" id="PS51918">
    <property type="entry name" value="RADICAL_SAM"/>
    <property type="match status" value="1"/>
</dbReference>
<keyword evidence="3" id="KW-0949">S-adenosyl-L-methionine</keyword>
<evidence type="ECO:0000256" key="6">
    <source>
        <dbReference type="ARBA" id="ARBA00023014"/>
    </source>
</evidence>
<sequence length="376" mass="43186">MDGRKIWFLTLTQVCNLRCKYCGSDEVYDTEIEDLNPWPMEINYDLKYLKRISEDSDPIICFYGGEPTVRPQIIYQVMDMMPHAEFVLQTNGTLLHTLKPEYVNKMGTILISVDGNAEVTNNKRGKGTYEKAIENVKLIKLNGYKGDLIARMTISKGSDILRDVSYLINTKLFDHIHWQLDVCWDAPAYVSWDFKFLEWRDTNYLPGLHQLIDNWIDEMKNNGKVQGIAPFTAMVYSILTGEKMTRVRCGSGFSSFNVATNGDVTGCPIAPDQDIYGKIQNDDFNEKDMKDKAHLLSPCNKEECNVFELCGGRCMYANESKWWGDDGFKEVCVTVKEYIKMLQDRIPEIQQLIDSGKLTVEDFHYPSFNNSIEVIP</sequence>
<keyword evidence="4" id="KW-0479">Metal-binding</keyword>
<dbReference type="InterPro" id="IPR058240">
    <property type="entry name" value="rSAM_sf"/>
</dbReference>
<dbReference type="VEuPathDB" id="AmoebaDB:EHI5A_129560"/>
<dbReference type="PANTHER" id="PTHR43273:SF2">
    <property type="entry name" value="RADICAL SAM CORE DOMAIN-CONTAINING PROTEIN"/>
    <property type="match status" value="1"/>
</dbReference>
<reference evidence="8 9" key="1">
    <citation type="submission" date="2016-05" db="EMBL/GenBank/DDBJ databases">
        <title>First whole genome sequencing of Entamoeba histolytica HM1:IMSS-clone-6.</title>
        <authorList>
            <person name="Mukherjee Avik.K."/>
            <person name="Izumyama S."/>
            <person name="Nakada-Tsukui K."/>
            <person name="Nozaki T."/>
        </authorList>
    </citation>
    <scope>NUCLEOTIDE SEQUENCE [LARGE SCALE GENOMIC DNA]</scope>
    <source>
        <strain evidence="8 9">HM1:IMSS clone 6</strain>
    </source>
</reference>
<dbReference type="VEuPathDB" id="AmoebaDB:KM1_161430"/>
<dbReference type="AlphaFoldDB" id="A0A5K1VD25"/>
<dbReference type="Gene3D" id="3.20.20.70">
    <property type="entry name" value="Aldolase class I"/>
    <property type="match status" value="1"/>
</dbReference>
<keyword evidence="5" id="KW-0408">Iron</keyword>
<evidence type="ECO:0000313" key="9">
    <source>
        <dbReference type="Proteomes" id="UP000078387"/>
    </source>
</evidence>
<evidence type="ECO:0000256" key="1">
    <source>
        <dbReference type="ARBA" id="ARBA00001966"/>
    </source>
</evidence>
<dbReference type="NCBIfam" id="TIGR04084">
    <property type="entry name" value="rSAM_AF0577"/>
    <property type="match status" value="1"/>
</dbReference>
<comment type="cofactor">
    <cofactor evidence="1">
        <name>[4Fe-4S] cluster</name>
        <dbReference type="ChEBI" id="CHEBI:49883"/>
    </cofactor>
</comment>
<dbReference type="InterPro" id="IPR023867">
    <property type="entry name" value="Sulphatase_maturase_rSAM"/>
</dbReference>
<evidence type="ECO:0000256" key="2">
    <source>
        <dbReference type="ARBA" id="ARBA00022485"/>
    </source>
</evidence>
<proteinExistence type="predicted"/>
<dbReference type="Proteomes" id="UP000078387">
    <property type="component" value="Unassembled WGS sequence"/>
</dbReference>
<dbReference type="CDD" id="cd01335">
    <property type="entry name" value="Radical_SAM"/>
    <property type="match status" value="1"/>
</dbReference>
<dbReference type="InterPro" id="IPR007197">
    <property type="entry name" value="rSAM"/>
</dbReference>
<evidence type="ECO:0000313" key="8">
    <source>
        <dbReference type="EMBL" id="GAT92077.1"/>
    </source>
</evidence>
<dbReference type="SUPFAM" id="SSF102114">
    <property type="entry name" value="Radical SAM enzymes"/>
    <property type="match status" value="1"/>
</dbReference>
<dbReference type="VEuPathDB" id="AmoebaDB:EHI7A_086410"/>
<dbReference type="GO" id="GO:0016491">
    <property type="term" value="F:oxidoreductase activity"/>
    <property type="evidence" value="ECO:0007669"/>
    <property type="project" value="InterPro"/>
</dbReference>
<dbReference type="VEuPathDB" id="AmoebaDB:EHI8A_165390"/>
<dbReference type="InterPro" id="IPR013785">
    <property type="entry name" value="Aldolase_TIM"/>
</dbReference>
<dbReference type="GO" id="GO:0051539">
    <property type="term" value="F:4 iron, 4 sulfur cluster binding"/>
    <property type="evidence" value="ECO:0007669"/>
    <property type="project" value="UniProtKB-KW"/>
</dbReference>
<dbReference type="PANTHER" id="PTHR43273">
    <property type="entry name" value="ANAEROBIC SULFATASE-MATURATING ENZYME HOMOLOG ASLB-RELATED"/>
    <property type="match status" value="1"/>
</dbReference>
<keyword evidence="6" id="KW-0411">Iron-sulfur</keyword>
<feature type="domain" description="Radical SAM core" evidence="7">
    <location>
        <begin position="1"/>
        <end position="217"/>
    </location>
</feature>
<evidence type="ECO:0000256" key="3">
    <source>
        <dbReference type="ARBA" id="ARBA00022691"/>
    </source>
</evidence>
<dbReference type="SFLD" id="SFLDG01067">
    <property type="entry name" value="SPASM/twitch_domain_containing"/>
    <property type="match status" value="1"/>
</dbReference>
<organism evidence="8 9">
    <name type="scientific">Entamoeba histolytica</name>
    <dbReference type="NCBI Taxonomy" id="5759"/>
    <lineage>
        <taxon>Eukaryota</taxon>
        <taxon>Amoebozoa</taxon>
        <taxon>Evosea</taxon>
        <taxon>Archamoebae</taxon>
        <taxon>Mastigamoebida</taxon>
        <taxon>Entamoebidae</taxon>
        <taxon>Entamoeba</taxon>
    </lineage>
</organism>